<sequence>MPDWLYIIFIYLSGYTLIHLFIWKDSNRSKKKLSTKGIIGVSLFITAMIFIPISIIGIVYVTAIKGTNFVFGGQFSGSWDSTLALGLHLAITFLILSLFNKPVQNIINLMLQEKWRAYLATPIRILLTTGIIYWTFSIFPYTEPRSLLYCFFLAGVLAIIDIAGTNWLQKQENKQRKNSRRIS</sequence>
<feature type="transmembrane region" description="Helical" evidence="1">
    <location>
        <begin position="83"/>
        <end position="103"/>
    </location>
</feature>
<gene>
    <name evidence="2" type="ORF">CGZ90_13470</name>
</gene>
<comment type="caution">
    <text evidence="2">The sequence shown here is derived from an EMBL/GenBank/DDBJ whole genome shotgun (WGS) entry which is preliminary data.</text>
</comment>
<proteinExistence type="predicted"/>
<feature type="transmembrane region" description="Helical" evidence="1">
    <location>
        <begin position="43"/>
        <end position="63"/>
    </location>
</feature>
<protein>
    <submittedName>
        <fullName evidence="2">Uncharacterized protein</fullName>
    </submittedName>
</protein>
<keyword evidence="3" id="KW-1185">Reference proteome</keyword>
<keyword evidence="1" id="KW-1133">Transmembrane helix</keyword>
<organism evidence="2 3">
    <name type="scientific">Fictibacillus aquaticus</name>
    <dbReference type="NCBI Taxonomy" id="2021314"/>
    <lineage>
        <taxon>Bacteria</taxon>
        <taxon>Bacillati</taxon>
        <taxon>Bacillota</taxon>
        <taxon>Bacilli</taxon>
        <taxon>Bacillales</taxon>
        <taxon>Fictibacillaceae</taxon>
        <taxon>Fictibacillus</taxon>
    </lineage>
</organism>
<evidence type="ECO:0000256" key="1">
    <source>
        <dbReference type="SAM" id="Phobius"/>
    </source>
</evidence>
<keyword evidence="1" id="KW-0812">Transmembrane</keyword>
<keyword evidence="1" id="KW-0472">Membrane</keyword>
<dbReference type="Proteomes" id="UP000215059">
    <property type="component" value="Unassembled WGS sequence"/>
</dbReference>
<evidence type="ECO:0000313" key="3">
    <source>
        <dbReference type="Proteomes" id="UP000215059"/>
    </source>
</evidence>
<feature type="transmembrane region" description="Helical" evidence="1">
    <location>
        <begin position="115"/>
        <end position="134"/>
    </location>
</feature>
<dbReference type="RefSeq" id="WP_094253020.1">
    <property type="nucleotide sequence ID" value="NZ_JBHLXL010000001.1"/>
</dbReference>
<evidence type="ECO:0000313" key="2">
    <source>
        <dbReference type="EMBL" id="OYD57669.1"/>
    </source>
</evidence>
<feature type="transmembrane region" description="Helical" evidence="1">
    <location>
        <begin position="146"/>
        <end position="168"/>
    </location>
</feature>
<dbReference type="OrthoDB" id="9942130at2"/>
<feature type="transmembrane region" description="Helical" evidence="1">
    <location>
        <begin position="6"/>
        <end position="23"/>
    </location>
</feature>
<name>A0A235F923_9BACL</name>
<accession>A0A235F923</accession>
<dbReference type="EMBL" id="NOII01000003">
    <property type="protein sequence ID" value="OYD57669.1"/>
    <property type="molecule type" value="Genomic_DNA"/>
</dbReference>
<reference evidence="2 3" key="1">
    <citation type="submission" date="2017-07" db="EMBL/GenBank/DDBJ databases">
        <title>Fictibacillus sp. nov. GDSW-R2A3 Genome sequencing and assembly.</title>
        <authorList>
            <person name="Mayilraj S."/>
        </authorList>
    </citation>
    <scope>NUCLEOTIDE SEQUENCE [LARGE SCALE GENOMIC DNA]</scope>
    <source>
        <strain evidence="2 3">GDSW-R2A3</strain>
    </source>
</reference>
<dbReference type="AlphaFoldDB" id="A0A235F923"/>